<dbReference type="CTD" id="189577"/>
<dbReference type="eggNOG" id="KOG2464">
    <property type="taxonomic scope" value="Eukaryota"/>
</dbReference>
<dbReference type="EMBL" id="BX284605">
    <property type="protein sequence ID" value="CCD74299.1"/>
    <property type="molecule type" value="Genomic_DNA"/>
</dbReference>
<dbReference type="PaxDb" id="6239-Y32G9A.3"/>
<evidence type="ECO:0000313" key="3">
    <source>
        <dbReference type="WormBase" id="Y32G9A.3a"/>
    </source>
</evidence>
<accession>Q9BPM8</accession>
<dbReference type="ExpressionAtlas" id="Q9BPM8">
    <property type="expression patterns" value="baseline and differential"/>
</dbReference>
<dbReference type="WormBase" id="Y32G9A.3a">
    <property type="protein sequence ID" value="CE26761"/>
    <property type="gene ID" value="WBGene00021302"/>
</dbReference>
<gene>
    <name evidence="1" type="ORF">CELE_Y32G9A.3</name>
    <name evidence="1 3" type="ORF">Y32G9A.3</name>
</gene>
<proteinExistence type="predicted"/>
<dbReference type="Gene3D" id="1.10.510.10">
    <property type="entry name" value="Transferase(Phosphotransferase) domain 1"/>
    <property type="match status" value="1"/>
</dbReference>
<evidence type="ECO:0000313" key="1">
    <source>
        <dbReference type="EMBL" id="CCD74299.1"/>
    </source>
</evidence>
<keyword evidence="1" id="KW-0808">Transferase</keyword>
<organism evidence="1 2">
    <name type="scientific">Caenorhabditis elegans</name>
    <dbReference type="NCBI Taxonomy" id="6239"/>
    <lineage>
        <taxon>Eukaryota</taxon>
        <taxon>Metazoa</taxon>
        <taxon>Ecdysozoa</taxon>
        <taxon>Nematoda</taxon>
        <taxon>Chromadorea</taxon>
        <taxon>Rhabditida</taxon>
        <taxon>Rhabditina</taxon>
        <taxon>Rhabditomorpha</taxon>
        <taxon>Rhabditoidea</taxon>
        <taxon>Rhabditidae</taxon>
        <taxon>Peloderinae</taxon>
        <taxon>Caenorhabditis</taxon>
    </lineage>
</organism>
<evidence type="ECO:0000313" key="2">
    <source>
        <dbReference type="Proteomes" id="UP000001940"/>
    </source>
</evidence>
<name>Q9BPM8_CAEEL</name>
<dbReference type="GO" id="GO:0016301">
    <property type="term" value="F:kinase activity"/>
    <property type="evidence" value="ECO:0007669"/>
    <property type="project" value="UniProtKB-KW"/>
</dbReference>
<reference evidence="1 2" key="1">
    <citation type="journal article" date="1998" name="Science">
        <title>Genome sequence of the nematode C. elegans: a platform for investigating biology.</title>
        <authorList>
            <consortium name="The C. elegans sequencing consortium"/>
            <person name="Sulson J.E."/>
            <person name="Waterston R."/>
        </authorList>
    </citation>
    <scope>NUCLEOTIDE SEQUENCE [LARGE SCALE GENOMIC DNA]</scope>
    <source>
        <strain evidence="1 2">Bristol N2</strain>
    </source>
</reference>
<dbReference type="HOGENOM" id="CLU_1817512_0_0_1"/>
<dbReference type="GeneID" id="189577"/>
<dbReference type="InParanoid" id="Q9BPM8"/>
<dbReference type="Proteomes" id="UP000001940">
    <property type="component" value="Chromosome V"/>
</dbReference>
<dbReference type="RefSeq" id="NP_503529.1">
    <property type="nucleotide sequence ID" value="NM_071128.1"/>
</dbReference>
<dbReference type="AGR" id="WB:WBGene00021302"/>
<dbReference type="PhylomeDB" id="Q9BPM8"/>
<dbReference type="AlphaFoldDB" id="Q9BPM8"/>
<keyword evidence="2" id="KW-1185">Reference proteome</keyword>
<protein>
    <submittedName>
        <fullName evidence="1">Protein kinase domain-containing protein</fullName>
    </submittedName>
</protein>
<sequence>MEHAGTQFGQGYLTADVATSILRQFVLSTMLANEAGVFQNDPNFGNLLVKETKEDQLVFKMNRQKMKVKSHGVLLTIIYFSQATNVLDPTSPPHEDVASLAQDLKELATSVADRDKMVQTFGACATATSMQDIYPNSDLFKD</sequence>
<dbReference type="UCSC" id="Y32G9A.3">
    <property type="organism name" value="c. elegans"/>
</dbReference>
<keyword evidence="1" id="KW-0418">Kinase</keyword>
<dbReference type="Bgee" id="WBGene00021302">
    <property type="expression patterns" value="Expressed in larva and 1 other cell type or tissue"/>
</dbReference>